<dbReference type="InterPro" id="IPR054309">
    <property type="entry name" value="NorB_cytochrome_c-like"/>
</dbReference>
<feature type="transmembrane region" description="Helical" evidence="2">
    <location>
        <begin position="531"/>
        <end position="554"/>
    </location>
</feature>
<feature type="transmembrane region" description="Helical" evidence="2">
    <location>
        <begin position="351"/>
        <end position="372"/>
    </location>
</feature>
<dbReference type="GO" id="GO:0009060">
    <property type="term" value="P:aerobic respiration"/>
    <property type="evidence" value="ECO:0007669"/>
    <property type="project" value="InterPro"/>
</dbReference>
<evidence type="ECO:0000313" key="5">
    <source>
        <dbReference type="Proteomes" id="UP000219036"/>
    </source>
</evidence>
<dbReference type="GO" id="GO:0016020">
    <property type="term" value="C:membrane"/>
    <property type="evidence" value="ECO:0007669"/>
    <property type="project" value="InterPro"/>
</dbReference>
<feature type="transmembrane region" description="Helical" evidence="2">
    <location>
        <begin position="459"/>
        <end position="480"/>
    </location>
</feature>
<evidence type="ECO:0000256" key="1">
    <source>
        <dbReference type="ARBA" id="ARBA00022660"/>
    </source>
</evidence>
<feature type="transmembrane region" description="Helical" evidence="2">
    <location>
        <begin position="602"/>
        <end position="623"/>
    </location>
</feature>
<dbReference type="InterPro" id="IPR023616">
    <property type="entry name" value="Cyt_c_oxase-like_su1_dom"/>
</dbReference>
<dbReference type="RefSeq" id="WP_245844913.1">
    <property type="nucleotide sequence ID" value="NZ_OBEI01000010.1"/>
</dbReference>
<keyword evidence="2" id="KW-0472">Membrane</keyword>
<keyword evidence="2" id="KW-0812">Transmembrane</keyword>
<dbReference type="PROSITE" id="PS50855">
    <property type="entry name" value="COX1"/>
    <property type="match status" value="1"/>
</dbReference>
<feature type="transmembrane region" description="Helical" evidence="2">
    <location>
        <begin position="299"/>
        <end position="321"/>
    </location>
</feature>
<dbReference type="InterPro" id="IPR036927">
    <property type="entry name" value="Cyt_c_oxase-like_su1_sf"/>
</dbReference>
<evidence type="ECO:0000256" key="2">
    <source>
        <dbReference type="SAM" id="Phobius"/>
    </source>
</evidence>
<dbReference type="EMBL" id="OBEI01000010">
    <property type="protein sequence ID" value="SNZ10358.1"/>
    <property type="molecule type" value="Genomic_DNA"/>
</dbReference>
<sequence>MSKLMDQTTKKWFLIFVLSTIAAVGLFTLLTVKQIKDVPPIPQEVRGTQTLYTYDDIVQGKAYFQKYVLMDQGTLLGNGAYIGPDYTAWILHEKIVKLQDIYAQEKYGKNYEELSPEEKTQIDYLVTEDVRKKSILKEGVTQLTPQHEKAWLQVKEKLVEYLVKGNPQYAMVGGLIKPEEADKIADFIDWTTLVAVTPRPSAKPAEEVSVIKSLGEPMSVYKSLNLHPTYTNNWPPEPAIGLDAHYPTLFWSLVAFMACWALTIVVMWAFYDYFLKFDSEKEYSEALKITKLTPLQEKVIKYVPLVPLFFVLQTLLGGYMAHLYADPTHSWIVPQTLLPFNVAREFHLNLAVLWIAIGWLAGGLFVAPLASGGKDFKFPIAVDILWIALLVVGGGGLIGLWLGALGKLPDPLWFWLGSEGREYIELGRLWDIGLVVGLVLWFTIVFFTVRQAEKVTPPLAMMIWSAFAIAVLYMAGMAPLHKIMPNFTIDDYFRWWVVHLWVENTFELFAAGTLAFLTVALGLVSARFATIMMFFEAFLIVAAGTIGTGHHYFWMGENEFWIAWGGVLSSLEPLPLVILMIEATKEYLHIKGKGESFPFRMAFLWLAGSAFLNWLGAGFYGMLINLPIINYYEHGTYFGMAHGHVALLGAFGYISIGFLYLIARANALAKGLHWDEKVSNLAFWLTTGGIFLFAFPVLVIGEKQMEWAFNYGYWVARTREVLEGMGFWLWIRLIPDLMIVAGAVLLLVDLVYKLYLSKKEAPVTATT</sequence>
<protein>
    <submittedName>
        <fullName evidence="4">Nitric oxide reductase, NorZ apoprotein</fullName>
    </submittedName>
</protein>
<feature type="transmembrane region" description="Helical" evidence="2">
    <location>
        <begin position="500"/>
        <end position="524"/>
    </location>
</feature>
<accession>A0A285NMA4</accession>
<proteinExistence type="predicted"/>
<dbReference type="PANTHER" id="PTHR10422:SF38">
    <property type="entry name" value="CYTOCHROME B SUBUNIT OF NITRIC OXIDE REDUCTASE"/>
    <property type="match status" value="1"/>
</dbReference>
<feature type="transmembrane region" description="Helical" evidence="2">
    <location>
        <begin position="682"/>
        <end position="701"/>
    </location>
</feature>
<dbReference type="Pfam" id="PF22085">
    <property type="entry name" value="NorB_cytochrome_c-like"/>
    <property type="match status" value="1"/>
</dbReference>
<dbReference type="SUPFAM" id="SSF81442">
    <property type="entry name" value="Cytochrome c oxidase subunit I-like"/>
    <property type="match status" value="1"/>
</dbReference>
<dbReference type="PANTHER" id="PTHR10422">
    <property type="entry name" value="CYTOCHROME C OXIDASE SUBUNIT 1"/>
    <property type="match status" value="1"/>
</dbReference>
<feature type="transmembrane region" description="Helical" evidence="2">
    <location>
        <begin position="12"/>
        <end position="32"/>
    </location>
</feature>
<dbReference type="Pfam" id="PF00115">
    <property type="entry name" value="COX1"/>
    <property type="match status" value="1"/>
</dbReference>
<feature type="domain" description="Cytochrome oxidase subunit I profile" evidence="3">
    <location>
        <begin position="528"/>
        <end position="767"/>
    </location>
</feature>
<feature type="transmembrane region" description="Helical" evidence="2">
    <location>
        <begin position="426"/>
        <end position="447"/>
    </location>
</feature>
<gene>
    <name evidence="4" type="ORF">SAMN06265182_1839</name>
</gene>
<dbReference type="AlphaFoldDB" id="A0A285NMA4"/>
<evidence type="ECO:0000259" key="3">
    <source>
        <dbReference type="PROSITE" id="PS50855"/>
    </source>
</evidence>
<evidence type="ECO:0000313" key="4">
    <source>
        <dbReference type="EMBL" id="SNZ10358.1"/>
    </source>
</evidence>
<dbReference type="InterPro" id="IPR000883">
    <property type="entry name" value="Cyt_C_Oxase_1"/>
</dbReference>
<keyword evidence="1" id="KW-0813">Transport</keyword>
<name>A0A285NMA4_9AQUI</name>
<feature type="transmembrane region" description="Helical" evidence="2">
    <location>
        <begin position="643"/>
        <end position="662"/>
    </location>
</feature>
<dbReference type="GO" id="GO:0020037">
    <property type="term" value="F:heme binding"/>
    <property type="evidence" value="ECO:0007669"/>
    <property type="project" value="InterPro"/>
</dbReference>
<organism evidence="4 5">
    <name type="scientific">Persephonella hydrogeniphila</name>
    <dbReference type="NCBI Taxonomy" id="198703"/>
    <lineage>
        <taxon>Bacteria</taxon>
        <taxon>Pseudomonadati</taxon>
        <taxon>Aquificota</taxon>
        <taxon>Aquificia</taxon>
        <taxon>Aquificales</taxon>
        <taxon>Hydrogenothermaceae</taxon>
        <taxon>Persephonella</taxon>
    </lineage>
</organism>
<feature type="transmembrane region" description="Helical" evidence="2">
    <location>
        <begin position="727"/>
        <end position="752"/>
    </location>
</feature>
<keyword evidence="2" id="KW-1133">Transmembrane helix</keyword>
<feature type="transmembrane region" description="Helical" evidence="2">
    <location>
        <begin position="560"/>
        <end position="581"/>
    </location>
</feature>
<dbReference type="Gene3D" id="1.20.210.10">
    <property type="entry name" value="Cytochrome c oxidase-like, subunit I domain"/>
    <property type="match status" value="1"/>
</dbReference>
<keyword evidence="5" id="KW-1185">Reference proteome</keyword>
<dbReference type="Proteomes" id="UP000219036">
    <property type="component" value="Unassembled WGS sequence"/>
</dbReference>
<dbReference type="GO" id="GO:0004129">
    <property type="term" value="F:cytochrome-c oxidase activity"/>
    <property type="evidence" value="ECO:0007669"/>
    <property type="project" value="InterPro"/>
</dbReference>
<feature type="transmembrane region" description="Helical" evidence="2">
    <location>
        <begin position="384"/>
        <end position="406"/>
    </location>
</feature>
<reference evidence="5" key="1">
    <citation type="submission" date="2017-09" db="EMBL/GenBank/DDBJ databases">
        <authorList>
            <person name="Varghese N."/>
            <person name="Submissions S."/>
        </authorList>
    </citation>
    <scope>NUCLEOTIDE SEQUENCE [LARGE SCALE GENOMIC DNA]</scope>
    <source>
        <strain evidence="5">DSM 15103</strain>
    </source>
</reference>
<feature type="transmembrane region" description="Helical" evidence="2">
    <location>
        <begin position="249"/>
        <end position="271"/>
    </location>
</feature>
<keyword evidence="1" id="KW-0679">Respiratory chain</keyword>
<keyword evidence="1" id="KW-0249">Electron transport</keyword>